<proteinExistence type="predicted"/>
<dbReference type="Pfam" id="PF00512">
    <property type="entry name" value="HisKA"/>
    <property type="match status" value="1"/>
</dbReference>
<evidence type="ECO:0000256" key="2">
    <source>
        <dbReference type="ARBA" id="ARBA00004141"/>
    </source>
</evidence>
<evidence type="ECO:0000256" key="6">
    <source>
        <dbReference type="ARBA" id="ARBA00022692"/>
    </source>
</evidence>
<dbReference type="PRINTS" id="PR00344">
    <property type="entry name" value="BCTRLSENSOR"/>
</dbReference>
<feature type="transmembrane region" description="Helical" evidence="11">
    <location>
        <begin position="162"/>
        <end position="184"/>
    </location>
</feature>
<dbReference type="SUPFAM" id="SSF47384">
    <property type="entry name" value="Homodimeric domain of signal transducing histidine kinase"/>
    <property type="match status" value="1"/>
</dbReference>
<reference evidence="14" key="1">
    <citation type="journal article" date="2019" name="Int. J. Syst. Evol. Microbiol.">
        <title>The Global Catalogue of Microorganisms (GCM) 10K type strain sequencing project: providing services to taxonomists for standard genome sequencing and annotation.</title>
        <authorList>
            <consortium name="The Broad Institute Genomics Platform"/>
            <consortium name="The Broad Institute Genome Sequencing Center for Infectious Disease"/>
            <person name="Wu L."/>
            <person name="Ma J."/>
        </authorList>
    </citation>
    <scope>NUCLEOTIDE SEQUENCE [LARGE SCALE GENOMIC DNA]</scope>
    <source>
        <strain evidence="14">CGMCC 1.8860</strain>
    </source>
</reference>
<dbReference type="PANTHER" id="PTHR45436:SF15">
    <property type="entry name" value="SENSOR HISTIDINE KINASE CUSS"/>
    <property type="match status" value="1"/>
</dbReference>
<dbReference type="Gene3D" id="3.30.565.10">
    <property type="entry name" value="Histidine kinase-like ATPase, C-terminal domain"/>
    <property type="match status" value="1"/>
</dbReference>
<dbReference type="SUPFAM" id="SSF55874">
    <property type="entry name" value="ATPase domain of HSP90 chaperone/DNA topoisomerase II/histidine kinase"/>
    <property type="match status" value="1"/>
</dbReference>
<evidence type="ECO:0000259" key="12">
    <source>
        <dbReference type="PROSITE" id="PS50109"/>
    </source>
</evidence>
<evidence type="ECO:0000313" key="14">
    <source>
        <dbReference type="Proteomes" id="UP000621859"/>
    </source>
</evidence>
<dbReference type="Proteomes" id="UP000621859">
    <property type="component" value="Unassembled WGS sequence"/>
</dbReference>
<evidence type="ECO:0000256" key="9">
    <source>
        <dbReference type="ARBA" id="ARBA00023012"/>
    </source>
</evidence>
<organism evidence="13 14">
    <name type="scientific">Silvimonas amylolytica</name>
    <dbReference type="NCBI Taxonomy" id="449663"/>
    <lineage>
        <taxon>Bacteria</taxon>
        <taxon>Pseudomonadati</taxon>
        <taxon>Pseudomonadota</taxon>
        <taxon>Betaproteobacteria</taxon>
        <taxon>Neisseriales</taxon>
        <taxon>Chitinibacteraceae</taxon>
        <taxon>Silvimonas</taxon>
    </lineage>
</organism>
<keyword evidence="5" id="KW-0808">Transferase</keyword>
<dbReference type="GO" id="GO:0016301">
    <property type="term" value="F:kinase activity"/>
    <property type="evidence" value="ECO:0007669"/>
    <property type="project" value="UniProtKB-KW"/>
</dbReference>
<evidence type="ECO:0000256" key="8">
    <source>
        <dbReference type="ARBA" id="ARBA00022989"/>
    </source>
</evidence>
<feature type="domain" description="Histidine kinase" evidence="12">
    <location>
        <begin position="241"/>
        <end position="454"/>
    </location>
</feature>
<keyword evidence="7 13" id="KW-0418">Kinase</keyword>
<sequence length="454" mass="49943">MDGFKGRVIKDPVRNSLQIRLSLWLSAVIVLIAIVAGTFAFFNAKGEANELQDDTLRQVASLFDEHHLPLPAPGTRRVLSEEEEDSRVVVQQLKRNDATTADVDMAIPGLPDSLADGLQTVTAEDEDYRVLVKTLSNGARIAVSQETDIRNEIARASALRTLLPFLVLVPVLLVVVSVLVRHMFKLIAELSREIDQREDHELHPIKPESLPTEIRPFLVAINRLLGRVAQSMDAQRRFVADAAHELRSPLTALSLQAERLGTAPMSDTAQERLAALRGGIQRTRQLLDQLLTLARVQDAAHAQTETTPVQQIFRRVLEDLLPLAEAKNIDIGVVGETEAEVHMHPAELHILLKNLVDNAIRYTPAGGRIDLSVACEPDAVTVVIEDTGPGIPEHERDRVFDPFYRVLGSDETGSGLGLSIVQAIVGRARAKIALEEADALTHSGLRVRITFLHS</sequence>
<dbReference type="PROSITE" id="PS50109">
    <property type="entry name" value="HIS_KIN"/>
    <property type="match status" value="1"/>
</dbReference>
<feature type="transmembrane region" description="Helical" evidence="11">
    <location>
        <begin position="21"/>
        <end position="42"/>
    </location>
</feature>
<comment type="subcellular location">
    <subcellularLocation>
        <location evidence="2">Membrane</location>
        <topology evidence="2">Multi-pass membrane protein</topology>
    </subcellularLocation>
</comment>
<accession>A0ABQ2PNV2</accession>
<evidence type="ECO:0000256" key="5">
    <source>
        <dbReference type="ARBA" id="ARBA00022679"/>
    </source>
</evidence>
<dbReference type="InterPro" id="IPR003594">
    <property type="entry name" value="HATPase_dom"/>
</dbReference>
<dbReference type="EMBL" id="BMLY01000005">
    <property type="protein sequence ID" value="GGP27137.1"/>
    <property type="molecule type" value="Genomic_DNA"/>
</dbReference>
<comment type="caution">
    <text evidence="13">The sequence shown here is derived from an EMBL/GenBank/DDBJ whole genome shotgun (WGS) entry which is preliminary data.</text>
</comment>
<dbReference type="CDD" id="cd00082">
    <property type="entry name" value="HisKA"/>
    <property type="match status" value="1"/>
</dbReference>
<dbReference type="Pfam" id="PF02518">
    <property type="entry name" value="HATPase_c"/>
    <property type="match status" value="1"/>
</dbReference>
<dbReference type="SMART" id="SM00387">
    <property type="entry name" value="HATPase_c"/>
    <property type="match status" value="1"/>
</dbReference>
<evidence type="ECO:0000256" key="4">
    <source>
        <dbReference type="ARBA" id="ARBA00022553"/>
    </source>
</evidence>
<evidence type="ECO:0000256" key="1">
    <source>
        <dbReference type="ARBA" id="ARBA00000085"/>
    </source>
</evidence>
<evidence type="ECO:0000256" key="10">
    <source>
        <dbReference type="ARBA" id="ARBA00023136"/>
    </source>
</evidence>
<evidence type="ECO:0000256" key="11">
    <source>
        <dbReference type="SAM" id="Phobius"/>
    </source>
</evidence>
<evidence type="ECO:0000313" key="13">
    <source>
        <dbReference type="EMBL" id="GGP27137.1"/>
    </source>
</evidence>
<comment type="catalytic activity">
    <reaction evidence="1">
        <text>ATP + protein L-histidine = ADP + protein N-phospho-L-histidine.</text>
        <dbReference type="EC" id="2.7.13.3"/>
    </reaction>
</comment>
<keyword evidence="9" id="KW-0902">Two-component regulatory system</keyword>
<dbReference type="InterPro" id="IPR005467">
    <property type="entry name" value="His_kinase_dom"/>
</dbReference>
<dbReference type="Gene3D" id="1.10.287.130">
    <property type="match status" value="1"/>
</dbReference>
<dbReference type="CDD" id="cd00075">
    <property type="entry name" value="HATPase"/>
    <property type="match status" value="1"/>
</dbReference>
<dbReference type="InterPro" id="IPR036097">
    <property type="entry name" value="HisK_dim/P_sf"/>
</dbReference>
<evidence type="ECO:0000256" key="3">
    <source>
        <dbReference type="ARBA" id="ARBA00012438"/>
    </source>
</evidence>
<dbReference type="EC" id="2.7.13.3" evidence="3"/>
<dbReference type="SMART" id="SM00388">
    <property type="entry name" value="HisKA"/>
    <property type="match status" value="1"/>
</dbReference>
<keyword evidence="6 11" id="KW-0812">Transmembrane</keyword>
<dbReference type="InterPro" id="IPR036890">
    <property type="entry name" value="HATPase_C_sf"/>
</dbReference>
<keyword evidence="14" id="KW-1185">Reference proteome</keyword>
<dbReference type="InterPro" id="IPR050428">
    <property type="entry name" value="TCS_sensor_his_kinase"/>
</dbReference>
<evidence type="ECO:0000256" key="7">
    <source>
        <dbReference type="ARBA" id="ARBA00022777"/>
    </source>
</evidence>
<dbReference type="PANTHER" id="PTHR45436">
    <property type="entry name" value="SENSOR HISTIDINE KINASE YKOH"/>
    <property type="match status" value="1"/>
</dbReference>
<name>A0ABQ2PNV2_9NEIS</name>
<keyword evidence="4" id="KW-0597">Phosphoprotein</keyword>
<keyword evidence="8 11" id="KW-1133">Transmembrane helix</keyword>
<dbReference type="InterPro" id="IPR003661">
    <property type="entry name" value="HisK_dim/P_dom"/>
</dbReference>
<protein>
    <recommendedName>
        <fullName evidence="3">histidine kinase</fullName>
        <ecNumber evidence="3">2.7.13.3</ecNumber>
    </recommendedName>
</protein>
<gene>
    <name evidence="13" type="ORF">GCM10010971_29560</name>
</gene>
<keyword evidence="10 11" id="KW-0472">Membrane</keyword>
<dbReference type="InterPro" id="IPR004358">
    <property type="entry name" value="Sig_transdc_His_kin-like_C"/>
</dbReference>